<feature type="transmembrane region" description="Helical" evidence="9">
    <location>
        <begin position="180"/>
        <end position="198"/>
    </location>
</feature>
<evidence type="ECO:0000256" key="9">
    <source>
        <dbReference type="SAM" id="Phobius"/>
    </source>
</evidence>
<proteinExistence type="inferred from homology"/>
<gene>
    <name evidence="10" type="ORF">AAEO50_07220</name>
</gene>
<dbReference type="Pfam" id="PF00474">
    <property type="entry name" value="SSF"/>
    <property type="match status" value="1"/>
</dbReference>
<feature type="transmembrane region" description="Helical" evidence="9">
    <location>
        <begin position="6"/>
        <end position="25"/>
    </location>
</feature>
<keyword evidence="6 9" id="KW-1133">Transmembrane helix</keyword>
<evidence type="ECO:0000313" key="11">
    <source>
        <dbReference type="Proteomes" id="UP001389717"/>
    </source>
</evidence>
<dbReference type="InterPro" id="IPR038377">
    <property type="entry name" value="Na/Glc_symporter_sf"/>
</dbReference>
<comment type="caution">
    <text evidence="10">The sequence shown here is derived from an EMBL/GenBank/DDBJ whole genome shotgun (WGS) entry which is preliminary data.</text>
</comment>
<accession>A0ABU9KA20</accession>
<dbReference type="PROSITE" id="PS00456">
    <property type="entry name" value="NA_SOLUT_SYMP_1"/>
    <property type="match status" value="1"/>
</dbReference>
<comment type="subcellular location">
    <subcellularLocation>
        <location evidence="1">Membrane</location>
        <topology evidence="1">Multi-pass membrane protein</topology>
    </subcellularLocation>
</comment>
<dbReference type="NCBIfam" id="TIGR00813">
    <property type="entry name" value="sss"/>
    <property type="match status" value="1"/>
</dbReference>
<protein>
    <submittedName>
        <fullName evidence="10">Sodium:solute symporter family protein</fullName>
    </submittedName>
</protein>
<dbReference type="InterPro" id="IPR050277">
    <property type="entry name" value="Sodium:Solute_Symporter"/>
</dbReference>
<keyword evidence="5 9" id="KW-0812">Transmembrane</keyword>
<dbReference type="InterPro" id="IPR018212">
    <property type="entry name" value="Na/solute_symporter_CS"/>
</dbReference>
<evidence type="ECO:0000256" key="1">
    <source>
        <dbReference type="ARBA" id="ARBA00004141"/>
    </source>
</evidence>
<feature type="transmembrane region" description="Helical" evidence="9">
    <location>
        <begin position="76"/>
        <end position="97"/>
    </location>
</feature>
<evidence type="ECO:0000256" key="7">
    <source>
        <dbReference type="ARBA" id="ARBA00023136"/>
    </source>
</evidence>
<feature type="transmembrane region" description="Helical" evidence="9">
    <location>
        <begin position="218"/>
        <end position="241"/>
    </location>
</feature>
<dbReference type="Gene3D" id="1.20.1730.10">
    <property type="entry name" value="Sodium/glucose cotransporter"/>
    <property type="match status" value="1"/>
</dbReference>
<keyword evidence="3" id="KW-0813">Transport</keyword>
<dbReference type="InterPro" id="IPR001734">
    <property type="entry name" value="Na/solute_symporter"/>
</dbReference>
<feature type="transmembrane region" description="Helical" evidence="9">
    <location>
        <begin position="150"/>
        <end position="168"/>
    </location>
</feature>
<feature type="transmembrane region" description="Helical" evidence="9">
    <location>
        <begin position="447"/>
        <end position="465"/>
    </location>
</feature>
<reference evidence="10 11" key="1">
    <citation type="submission" date="2024-04" db="EMBL/GenBank/DDBJ databases">
        <title>Bacillus oryzaecorticis sp. nov., a moderately halophilic bacterium isolated from rice husks.</title>
        <authorList>
            <person name="Zhu H.-S."/>
        </authorList>
    </citation>
    <scope>NUCLEOTIDE SEQUENCE [LARGE SCALE GENOMIC DNA]</scope>
    <source>
        <strain evidence="10 11">ZC255</strain>
    </source>
</reference>
<keyword evidence="7 9" id="KW-0472">Membrane</keyword>
<feature type="transmembrane region" description="Helical" evidence="9">
    <location>
        <begin position="118"/>
        <end position="144"/>
    </location>
</feature>
<keyword evidence="11" id="KW-1185">Reference proteome</keyword>
<dbReference type="Proteomes" id="UP001389717">
    <property type="component" value="Unassembled WGS sequence"/>
</dbReference>
<dbReference type="RefSeq" id="WP_341981969.1">
    <property type="nucleotide sequence ID" value="NZ_JBBYAF010000010.1"/>
</dbReference>
<feature type="transmembrane region" description="Helical" evidence="9">
    <location>
        <begin position="303"/>
        <end position="326"/>
    </location>
</feature>
<keyword evidence="4" id="KW-1003">Cell membrane</keyword>
<feature type="transmembrane region" description="Helical" evidence="9">
    <location>
        <begin position="416"/>
        <end position="435"/>
    </location>
</feature>
<comment type="similarity">
    <text evidence="2 8">Belongs to the sodium:solute symporter (SSF) (TC 2.A.21) family.</text>
</comment>
<feature type="transmembrane region" description="Helical" evidence="9">
    <location>
        <begin position="262"/>
        <end position="283"/>
    </location>
</feature>
<evidence type="ECO:0000256" key="8">
    <source>
        <dbReference type="RuleBase" id="RU362091"/>
    </source>
</evidence>
<dbReference type="CDD" id="cd10322">
    <property type="entry name" value="SLC5sbd"/>
    <property type="match status" value="1"/>
</dbReference>
<dbReference type="PANTHER" id="PTHR48086:SF7">
    <property type="entry name" value="SODIUM-SOLUTE SYMPORTER-RELATED"/>
    <property type="match status" value="1"/>
</dbReference>
<dbReference type="PANTHER" id="PTHR48086">
    <property type="entry name" value="SODIUM/PROLINE SYMPORTER-RELATED"/>
    <property type="match status" value="1"/>
</dbReference>
<name>A0ABU9KA20_9BACI</name>
<dbReference type="EMBL" id="JBBYAF010000010">
    <property type="protein sequence ID" value="MEL3972064.1"/>
    <property type="molecule type" value="Genomic_DNA"/>
</dbReference>
<feature type="transmembrane region" description="Helical" evidence="9">
    <location>
        <begin position="45"/>
        <end position="64"/>
    </location>
</feature>
<organism evidence="10 11">
    <name type="scientific">Rossellomorea oryzaecorticis</name>
    <dbReference type="NCBI Taxonomy" id="1396505"/>
    <lineage>
        <taxon>Bacteria</taxon>
        <taxon>Bacillati</taxon>
        <taxon>Bacillota</taxon>
        <taxon>Bacilli</taxon>
        <taxon>Bacillales</taxon>
        <taxon>Bacillaceae</taxon>
        <taxon>Rossellomorea</taxon>
    </lineage>
</organism>
<evidence type="ECO:0000256" key="3">
    <source>
        <dbReference type="ARBA" id="ARBA00022448"/>
    </source>
</evidence>
<evidence type="ECO:0000256" key="2">
    <source>
        <dbReference type="ARBA" id="ARBA00006434"/>
    </source>
</evidence>
<evidence type="ECO:0000256" key="4">
    <source>
        <dbReference type="ARBA" id="ARBA00022475"/>
    </source>
</evidence>
<evidence type="ECO:0000256" key="5">
    <source>
        <dbReference type="ARBA" id="ARBA00022692"/>
    </source>
</evidence>
<evidence type="ECO:0000256" key="6">
    <source>
        <dbReference type="ARBA" id="ARBA00022989"/>
    </source>
</evidence>
<evidence type="ECO:0000313" key="10">
    <source>
        <dbReference type="EMBL" id="MEL3972064.1"/>
    </source>
</evidence>
<sequence>MGVSLTVVSIVVIYLGIMVLIGFAASRKIENNEDFLVAGRKMGPWLLAGSLAATEVGGGSSLGVVEMAYGDWGFSAFWYVTAMAIAFIVLAFIAPHLRRALVKTVPEYFAKRYGKKNGFVTAIIMLLPMVGLTAVQLIASATILSVMTGWSYALSVAVVTVVVAAYSVMGGMFSVVYTDVVQWFFILIGMALIIPFALDYGGGFTELTANIPDEKWSMVDGAGFGTILALVVMYIASFTVGQEAVQRYYSAKDEKAAKNASYITSAVYVIFAFIPAFIGILMYGMVQNGLIDGSIIAEQGARYALPVMAMEVLPPVVVGILFAALISATMSSASSNLLAAGSIFTNDIYHPYIKKSATDKELLKMIRWTMILVSGLSYAIAVFDFANLITLLMFSFTLRAGGAFLPYLIGHFWERATAAGSMASLFLGSITVVLAERGVISFFNLDPIYPALIVSAIAFYSVSLFTSRKNMNKVEDLEEFEVEAK</sequence>
<dbReference type="PROSITE" id="PS50283">
    <property type="entry name" value="NA_SOLUT_SYMP_3"/>
    <property type="match status" value="1"/>
</dbReference>